<protein>
    <submittedName>
        <fullName evidence="2">Uncharacterized protein</fullName>
    </submittedName>
</protein>
<sequence length="187" mass="21073">FHRAQQSDGMFKSCIRVIPACCTSYMYNDTLQQCVACIGRFGVNCSQSCPLGYYGRRCNETCNCNFTVCDEVTGCLKVTSDQTELYENITFRELDLCKPKDSGLILRHTLTALVFFLSLLIGITVTIACRLKRKTETRNPVVSTKDSLIYDRNTCASSSIYIDVIPPRTTPVRVVELIDQTDYSEIN</sequence>
<dbReference type="AlphaFoldDB" id="A0A8W8KK70"/>
<name>A0A8W8KK70_MAGGI</name>
<dbReference type="Gene3D" id="2.170.300.10">
    <property type="entry name" value="Tie2 ligand-binding domain superfamily"/>
    <property type="match status" value="1"/>
</dbReference>
<keyword evidence="3" id="KW-1185">Reference proteome</keyword>
<accession>A0A8W8KK70</accession>
<keyword evidence="1" id="KW-0472">Membrane</keyword>
<proteinExistence type="predicted"/>
<feature type="transmembrane region" description="Helical" evidence="1">
    <location>
        <begin position="110"/>
        <end position="129"/>
    </location>
</feature>
<evidence type="ECO:0000256" key="1">
    <source>
        <dbReference type="SAM" id="Phobius"/>
    </source>
</evidence>
<dbReference type="Proteomes" id="UP000005408">
    <property type="component" value="Unassembled WGS sequence"/>
</dbReference>
<organism evidence="2 3">
    <name type="scientific">Magallana gigas</name>
    <name type="common">Pacific oyster</name>
    <name type="synonym">Crassostrea gigas</name>
    <dbReference type="NCBI Taxonomy" id="29159"/>
    <lineage>
        <taxon>Eukaryota</taxon>
        <taxon>Metazoa</taxon>
        <taxon>Spiralia</taxon>
        <taxon>Lophotrochozoa</taxon>
        <taxon>Mollusca</taxon>
        <taxon>Bivalvia</taxon>
        <taxon>Autobranchia</taxon>
        <taxon>Pteriomorphia</taxon>
        <taxon>Ostreida</taxon>
        <taxon>Ostreoidea</taxon>
        <taxon>Ostreidae</taxon>
        <taxon>Magallana</taxon>
    </lineage>
</organism>
<evidence type="ECO:0000313" key="3">
    <source>
        <dbReference type="Proteomes" id="UP000005408"/>
    </source>
</evidence>
<evidence type="ECO:0000313" key="2">
    <source>
        <dbReference type="EnsemblMetazoa" id="G23936.1:cds"/>
    </source>
</evidence>
<reference evidence="2" key="1">
    <citation type="submission" date="2022-08" db="UniProtKB">
        <authorList>
            <consortium name="EnsemblMetazoa"/>
        </authorList>
    </citation>
    <scope>IDENTIFICATION</scope>
    <source>
        <strain evidence="2">05x7-T-G4-1.051#20</strain>
    </source>
</reference>
<keyword evidence="1" id="KW-0812">Transmembrane</keyword>
<dbReference type="EnsemblMetazoa" id="G23936.1">
    <property type="protein sequence ID" value="G23936.1:cds"/>
    <property type="gene ID" value="G23936"/>
</dbReference>
<keyword evidence="1" id="KW-1133">Transmembrane helix</keyword>